<organism evidence="4 5">
    <name type="scientific">Trichoglossum hirsutum</name>
    <dbReference type="NCBI Taxonomy" id="265104"/>
    <lineage>
        <taxon>Eukaryota</taxon>
        <taxon>Fungi</taxon>
        <taxon>Dikarya</taxon>
        <taxon>Ascomycota</taxon>
        <taxon>Pezizomycotina</taxon>
        <taxon>Geoglossomycetes</taxon>
        <taxon>Geoglossales</taxon>
        <taxon>Geoglossaceae</taxon>
        <taxon>Trichoglossum</taxon>
    </lineage>
</organism>
<evidence type="ECO:0000259" key="3">
    <source>
        <dbReference type="PROSITE" id="PS50157"/>
    </source>
</evidence>
<sequence>MDDYTHWHPTDMQDFPREEGDQKSESSVTRLDSTGPPPLSFTNRNGSPTVQASFTAENSWAFEVASAAWAPAGYRIFPSGLHDNSHSRYSYDSLAHGPIRSPGDSFTFESGARIIEGPEEHSRSISDVQITKGDRFVCLHIGCKSKRTFGRVAELQRHIRKHFPEELFECPIESCKYKGVKAFYRFDKYIHHIRKDHEFEKFTCPVGGCYFSHTRAELEKHIGSHPWRSRLSCHDEISRLGFSWFNYVCRCPIEGCGDAILGDRILISDHIARHPLELRMKSSSMIAQLDYNWRYALYTCPIDGCGTEHKGRGGFSRHLREHQSGLPECMDALERLGFKPYFCPLLGCDAAHFGTYNMSGHLSGHRFTEVFAHKDDLVIQDFVIHKCPMSLCGFTCFQAQTDDEPMQKHISEKHDITLWGKDSRPDHGLNRWSNGPLDEVRHVTL</sequence>
<keyword evidence="1" id="KW-0863">Zinc-finger</keyword>
<feature type="compositionally biased region" description="Polar residues" evidence="2">
    <location>
        <begin position="40"/>
        <end position="50"/>
    </location>
</feature>
<accession>A0A9P8LH82</accession>
<dbReference type="PROSITE" id="PS50157">
    <property type="entry name" value="ZINC_FINGER_C2H2_2"/>
    <property type="match status" value="1"/>
</dbReference>
<proteinExistence type="predicted"/>
<name>A0A9P8LH82_9PEZI</name>
<keyword evidence="5" id="KW-1185">Reference proteome</keyword>
<dbReference type="InterPro" id="IPR051061">
    <property type="entry name" value="Zinc_finger_trans_reg"/>
</dbReference>
<dbReference type="PANTHER" id="PTHR46179">
    <property type="entry name" value="ZINC FINGER PROTEIN"/>
    <property type="match status" value="1"/>
</dbReference>
<evidence type="ECO:0000256" key="1">
    <source>
        <dbReference type="PROSITE-ProRule" id="PRU00042"/>
    </source>
</evidence>
<dbReference type="EMBL" id="JAGHQM010000055">
    <property type="protein sequence ID" value="KAH0565855.1"/>
    <property type="molecule type" value="Genomic_DNA"/>
</dbReference>
<dbReference type="SMART" id="SM00355">
    <property type="entry name" value="ZnF_C2H2"/>
    <property type="match status" value="7"/>
</dbReference>
<evidence type="ECO:0000313" key="5">
    <source>
        <dbReference type="Proteomes" id="UP000750711"/>
    </source>
</evidence>
<dbReference type="InterPro" id="IPR013087">
    <property type="entry name" value="Znf_C2H2_type"/>
</dbReference>
<keyword evidence="1" id="KW-0479">Metal-binding</keyword>
<dbReference type="GO" id="GO:0005634">
    <property type="term" value="C:nucleus"/>
    <property type="evidence" value="ECO:0007669"/>
    <property type="project" value="TreeGrafter"/>
</dbReference>
<dbReference type="GO" id="GO:0006357">
    <property type="term" value="P:regulation of transcription by RNA polymerase II"/>
    <property type="evidence" value="ECO:0007669"/>
    <property type="project" value="TreeGrafter"/>
</dbReference>
<feature type="region of interest" description="Disordered" evidence="2">
    <location>
        <begin position="1"/>
        <end position="50"/>
    </location>
</feature>
<dbReference type="Gene3D" id="3.30.160.60">
    <property type="entry name" value="Classic Zinc Finger"/>
    <property type="match status" value="1"/>
</dbReference>
<dbReference type="PANTHER" id="PTHR46179:SF26">
    <property type="entry name" value="ZINC FINGER PROTEIN 423 HOMOLOG"/>
    <property type="match status" value="1"/>
</dbReference>
<reference evidence="4" key="1">
    <citation type="submission" date="2021-03" db="EMBL/GenBank/DDBJ databases">
        <title>Comparative genomics and phylogenomic investigation of the class Geoglossomycetes provide insights into ecological specialization and systematics.</title>
        <authorList>
            <person name="Melie T."/>
            <person name="Pirro S."/>
            <person name="Miller A.N."/>
            <person name="Quandt A."/>
        </authorList>
    </citation>
    <scope>NUCLEOTIDE SEQUENCE</scope>
    <source>
        <strain evidence="4">CAQ_001_2017</strain>
    </source>
</reference>
<evidence type="ECO:0000256" key="2">
    <source>
        <dbReference type="SAM" id="MobiDB-lite"/>
    </source>
</evidence>
<comment type="caution">
    <text evidence="4">The sequence shown here is derived from an EMBL/GenBank/DDBJ whole genome shotgun (WGS) entry which is preliminary data.</text>
</comment>
<protein>
    <recommendedName>
        <fullName evidence="3">C2H2-type domain-containing protein</fullName>
    </recommendedName>
</protein>
<evidence type="ECO:0000313" key="4">
    <source>
        <dbReference type="EMBL" id="KAH0565855.1"/>
    </source>
</evidence>
<feature type="compositionally biased region" description="Basic and acidic residues" evidence="2">
    <location>
        <begin position="1"/>
        <end position="24"/>
    </location>
</feature>
<dbReference type="GO" id="GO:0008270">
    <property type="term" value="F:zinc ion binding"/>
    <property type="evidence" value="ECO:0007669"/>
    <property type="project" value="UniProtKB-KW"/>
</dbReference>
<dbReference type="Proteomes" id="UP000750711">
    <property type="component" value="Unassembled WGS sequence"/>
</dbReference>
<dbReference type="AlphaFoldDB" id="A0A9P8LH82"/>
<feature type="domain" description="C2H2-type" evidence="3">
    <location>
        <begin position="298"/>
        <end position="327"/>
    </location>
</feature>
<keyword evidence="1" id="KW-0862">Zinc</keyword>
<gene>
    <name evidence="4" type="ORF">GP486_000752</name>
</gene>